<feature type="transmembrane region" description="Helical" evidence="3">
    <location>
        <begin position="110"/>
        <end position="131"/>
    </location>
</feature>
<comment type="subcellular location">
    <subcellularLocation>
        <location evidence="2">Cell membrane</location>
        <topology evidence="2">Multi-pass membrane protein</topology>
    </subcellularLocation>
</comment>
<gene>
    <name evidence="4" type="primary">bioY</name>
    <name evidence="4" type="ORF">Aocu_06090</name>
</gene>
<dbReference type="EMBL" id="LK028559">
    <property type="protein sequence ID" value="CDR30682.1"/>
    <property type="molecule type" value="Genomic_DNA"/>
</dbReference>
<dbReference type="Pfam" id="PF02632">
    <property type="entry name" value="BioY"/>
    <property type="match status" value="1"/>
</dbReference>
<evidence type="ECO:0000313" key="5">
    <source>
        <dbReference type="Proteomes" id="UP000032434"/>
    </source>
</evidence>
<keyword evidence="3" id="KW-0812">Transmembrane</keyword>
<protein>
    <recommendedName>
        <fullName evidence="2">Biotin transporter</fullName>
    </recommendedName>
</protein>
<dbReference type="PIRSF" id="PIRSF016661">
    <property type="entry name" value="BioY"/>
    <property type="match status" value="1"/>
</dbReference>
<dbReference type="Gene3D" id="1.10.1760.20">
    <property type="match status" value="1"/>
</dbReference>
<dbReference type="KEGG" id="aoc:Aocu_06090"/>
<feature type="transmembrane region" description="Helical" evidence="3">
    <location>
        <begin position="143"/>
        <end position="164"/>
    </location>
</feature>
<keyword evidence="3" id="KW-1133">Transmembrane helix</keyword>
<dbReference type="InParanoid" id="A0A061AI96"/>
<keyword evidence="2" id="KW-0813">Transport</keyword>
<keyword evidence="2 3" id="KW-0472">Membrane</keyword>
<dbReference type="Proteomes" id="UP000032434">
    <property type="component" value="Chromosome 1"/>
</dbReference>
<feature type="transmembrane region" description="Helical" evidence="3">
    <location>
        <begin position="6"/>
        <end position="26"/>
    </location>
</feature>
<name>A0A061AI96_9MOLU</name>
<keyword evidence="5" id="KW-1185">Reference proteome</keyword>
<dbReference type="InterPro" id="IPR003784">
    <property type="entry name" value="BioY"/>
</dbReference>
<dbReference type="HOGENOM" id="CLU_077931_3_0_14"/>
<dbReference type="GO" id="GO:0015225">
    <property type="term" value="F:biotin transmembrane transporter activity"/>
    <property type="evidence" value="ECO:0007669"/>
    <property type="project" value="UniProtKB-UniRule"/>
</dbReference>
<dbReference type="STRING" id="35623.Aocu_06090"/>
<dbReference type="PANTHER" id="PTHR34295:SF1">
    <property type="entry name" value="BIOTIN TRANSPORTER BIOY"/>
    <property type="match status" value="1"/>
</dbReference>
<reference evidence="5" key="1">
    <citation type="submission" date="2014-05" db="EMBL/GenBank/DDBJ databases">
        <authorList>
            <person name="Kube M."/>
        </authorList>
    </citation>
    <scope>NUCLEOTIDE SEQUENCE [LARGE SCALE GENOMIC DNA]</scope>
</reference>
<dbReference type="PANTHER" id="PTHR34295">
    <property type="entry name" value="BIOTIN TRANSPORTER BIOY"/>
    <property type="match status" value="1"/>
</dbReference>
<dbReference type="GO" id="GO:0005886">
    <property type="term" value="C:plasma membrane"/>
    <property type="evidence" value="ECO:0007669"/>
    <property type="project" value="UniProtKB-SubCell"/>
</dbReference>
<keyword evidence="2" id="KW-1003">Cell membrane</keyword>
<evidence type="ECO:0000256" key="3">
    <source>
        <dbReference type="SAM" id="Phobius"/>
    </source>
</evidence>
<feature type="transmembrane region" description="Helical" evidence="3">
    <location>
        <begin position="77"/>
        <end position="98"/>
    </location>
</feature>
<organism evidence="4 5">
    <name type="scientific">Acholeplasma oculi</name>
    <dbReference type="NCBI Taxonomy" id="35623"/>
    <lineage>
        <taxon>Bacteria</taxon>
        <taxon>Bacillati</taxon>
        <taxon>Mycoplasmatota</taxon>
        <taxon>Mollicutes</taxon>
        <taxon>Acholeplasmatales</taxon>
        <taxon>Acholeplasmataceae</taxon>
        <taxon>Acholeplasma</taxon>
    </lineage>
</organism>
<feature type="transmembrane region" description="Helical" evidence="3">
    <location>
        <begin position="38"/>
        <end position="65"/>
    </location>
</feature>
<evidence type="ECO:0000313" key="4">
    <source>
        <dbReference type="EMBL" id="CDR30682.1"/>
    </source>
</evidence>
<dbReference type="FunCoup" id="A0A061AI96">
    <property type="interactions" value="62"/>
</dbReference>
<evidence type="ECO:0000256" key="1">
    <source>
        <dbReference type="ARBA" id="ARBA00010692"/>
    </source>
</evidence>
<sequence length="175" mass="19366">MTLKRLIVISTFAALIVISTFIQIPVPPVSFTLQTMMIILIGLLLRPVDAFLSVTVYLLIGFIGVPVFTSGGGMGAVFLPTGGFLLGFPWVALGISFFKSKTKFIPRDLLVIFIFGLGMVYLFGIIGFILATNQTMMQALILFIPYYGFDLIKIAIAYVVYLSIPKELIQRIRMN</sequence>
<accession>A0A061AI96</accession>
<dbReference type="OrthoDB" id="9803495at2"/>
<dbReference type="AlphaFoldDB" id="A0A061AI96"/>
<evidence type="ECO:0000256" key="2">
    <source>
        <dbReference type="PIRNR" id="PIRNR016661"/>
    </source>
</evidence>
<proteinExistence type="inferred from homology"/>
<comment type="similarity">
    <text evidence="1 2">Belongs to the BioY family.</text>
</comment>
<dbReference type="PATRIC" id="fig|35623.3.peg.609"/>
<dbReference type="RefSeq" id="WP_052669955.1">
    <property type="nucleotide sequence ID" value="NZ_FUZK01000001.1"/>
</dbReference>